<gene>
    <name evidence="3" type="ORF">ABII15_36835</name>
</gene>
<feature type="region of interest" description="Disordered" evidence="1">
    <location>
        <begin position="1"/>
        <end position="21"/>
    </location>
</feature>
<dbReference type="EMBL" id="CP159534">
    <property type="protein sequence ID" value="XCJ75203.1"/>
    <property type="molecule type" value="Genomic_DNA"/>
</dbReference>
<feature type="compositionally biased region" description="Low complexity" evidence="1">
    <location>
        <begin position="789"/>
        <end position="805"/>
    </location>
</feature>
<feature type="region of interest" description="Disordered" evidence="1">
    <location>
        <begin position="618"/>
        <end position="637"/>
    </location>
</feature>
<dbReference type="KEGG" id="stac:ABII15_36835"/>
<protein>
    <submittedName>
        <fullName evidence="3">CHAT domain-containing protein</fullName>
    </submittedName>
</protein>
<feature type="domain" description="CHAT" evidence="2">
    <location>
        <begin position="1447"/>
        <end position="1746"/>
    </location>
</feature>
<accession>A0AAU8J4Q1</accession>
<feature type="compositionally biased region" description="Basic and acidic residues" evidence="1">
    <location>
        <begin position="1"/>
        <end position="10"/>
    </location>
</feature>
<dbReference type="RefSeq" id="WP_353946638.1">
    <property type="nucleotide sequence ID" value="NZ_CP159534.1"/>
</dbReference>
<dbReference type="InterPro" id="IPR024983">
    <property type="entry name" value="CHAT_dom"/>
</dbReference>
<sequence>MPYARRDPRMCAEAGPRGRHGPVTVTRGEPDDVFASLRWLATHMAMGSTEQITAALDLSQHLIDRCVDGDASEPAIASDVSEALTLLAGVLATTPPGSAFHRWTALLSARAAQLSSEKGMLDDAARFYGVALAPAPRWDPPAGSTDPATATDDPDMWTAYHAAMSRWELAGLLWERYAQVPPDDVRPEDRDRLVALLTEALAGPHTPDGDDLEVLHSMLGVALADRSRLPAVDTRERLSDRAAALTHLQEAYELGGATEEGPEPLVTRNLAMVRFTDHDERCDMASPPPEELGALIGPLLALADAPGEDGAMALELATLFARDRHGHDRSAENAAALLDHYRRQIAHPGTAPRDVRGARVDLALLLVDQAEAAGAGTGAGATPAHAVRIGAYDPQADLREAADQFERVVTELRGPVPPGESASDRDEERFLCLNSLVELLSAWLRTDDEDGRIDRLVRHGTELVDIVPADDEARGLICLRVGLALSERVRRRVGPHLYRQSEHLMKVMVPDAGLALATLAPGAREDSTRAIELLREGIGLHHYQDEMYVAGAQALSVCLLMDHLLVLPHGDPAVLREALRWIRLVLGRAATSGVPMEEYEFFVVQALMHSVWAGTPFAPPEGPGRPTTPPMPDVSRHPSLEEGLQLLEQLLRSAAARGPGPESFAYAFIQLMVELIRGEPLTDAYCRTWWDRLDTLLLAGIDEPFPRVLLSLIAAAFGTELAGRDLAGPRERARVTQLLDTVASEVPPGSELHRLGAMLRAQNSGAARLLRELFGRAPGAARDVPSRTPSPADDPGPARGAEPGAAFDDQETAEALRIAAVLPGDGSPYPFTEPVGRVAELAEEGRAAAGDPVGLAVAAGIGALARYDRWIHERETEDLTRAIADARVAIGAADSVEPLGTALTALRAGMLLDRYTLLGDRMDLESARETYAVLLKRVTERGEHPGLVPLLRRYAEATGLRRLGATLVEPAPPAAGEFHAGLAAAAAVAALLAVRGQQHGSKGARAAALRRISEQLQAVLSRLPDGHPRRPAVRSEIGLLDLDLARAAGDRDAVDRALGEVVGAAGACPPLSAHRPALLLRAALALSAHPEGAPERLEQGIELLSGALDDAEQGFHGGRSRCLYGIGRLLLARFDRSGQREDLTRAVDVLHEARMALNSAPGDAFLIVLGRAQARAHRAHGPGDGTQRRWSREAAKSVLAAHGRAVLLQTGTARALVTARAARPDMLRLVRWCMEDGETAAALDALELGRGLVLNAATVSATVPGLLRDAGRPELAAAWEDMAATGKGLEAGPGALRRQVLEALEGGAAEARMLSAPTPAEVGRALRTVGADALVHLVPGEDGPGYALLVTATGAVEPLPLRALNTAGGRPLTEYDDALNTFQAAVLNVPAPPGPHDTPLQHSVRDRAEQRAREAQERWGTALEAVCTWAGEVVMTDVLRWARERWPGRLPRLVLAPVGLLGVVPWQAARVAGPQGPDYAARSAVLSQCATARQLTEAAARHRLPWDGRHAFVVDPGGSSVMHEEARLIRSAFYPRATVTGAVGWLAERDGPWTGPAPVPATADTVRLLLPGRPVRDAAGVAVCHVNCHATPGATPAESRLDLSAGHRLAIAELLTAARDPRAPGGLVVLANCVSDLTLSAHDEALTLSTALLSAGAASVVGSRWSVVDDRRTSILMYMFHHYLSGHGHAEAPEAAGSPADALRAAQLWMLDPHRTVPAALRGIAVETPDRPFTSPRIWAAFAHHGH</sequence>
<dbReference type="Pfam" id="PF12770">
    <property type="entry name" value="CHAT"/>
    <property type="match status" value="1"/>
</dbReference>
<evidence type="ECO:0000259" key="2">
    <source>
        <dbReference type="Pfam" id="PF12770"/>
    </source>
</evidence>
<organism evidence="3">
    <name type="scientific">Streptomyces tabacisoli</name>
    <dbReference type="NCBI Taxonomy" id="3156398"/>
    <lineage>
        <taxon>Bacteria</taxon>
        <taxon>Bacillati</taxon>
        <taxon>Actinomycetota</taxon>
        <taxon>Actinomycetes</taxon>
        <taxon>Kitasatosporales</taxon>
        <taxon>Streptomycetaceae</taxon>
        <taxon>Streptomyces</taxon>
    </lineage>
</organism>
<reference evidence="3" key="1">
    <citation type="submission" date="2024-06" db="EMBL/GenBank/DDBJ databases">
        <title>Streptomyces sp. strain HUAS MG91 genome sequences.</title>
        <authorList>
            <person name="Mo P."/>
        </authorList>
    </citation>
    <scope>NUCLEOTIDE SEQUENCE</scope>
    <source>
        <strain evidence="3">HUAS MG91</strain>
    </source>
</reference>
<evidence type="ECO:0000313" key="3">
    <source>
        <dbReference type="EMBL" id="XCJ75203.1"/>
    </source>
</evidence>
<name>A0AAU8J4Q1_9ACTN</name>
<feature type="region of interest" description="Disordered" evidence="1">
    <location>
        <begin position="779"/>
        <end position="805"/>
    </location>
</feature>
<proteinExistence type="predicted"/>
<feature type="compositionally biased region" description="Pro residues" evidence="1">
    <location>
        <begin position="618"/>
        <end position="632"/>
    </location>
</feature>
<evidence type="ECO:0000256" key="1">
    <source>
        <dbReference type="SAM" id="MobiDB-lite"/>
    </source>
</evidence>